<dbReference type="Proteomes" id="UP000824120">
    <property type="component" value="Chromosome 1"/>
</dbReference>
<dbReference type="EMBL" id="JACXVP010000001">
    <property type="protein sequence ID" value="KAG5629961.1"/>
    <property type="molecule type" value="Genomic_DNA"/>
</dbReference>
<evidence type="ECO:0000313" key="2">
    <source>
        <dbReference type="Proteomes" id="UP000824120"/>
    </source>
</evidence>
<gene>
    <name evidence="1" type="ORF">H5410_001678</name>
</gene>
<comment type="caution">
    <text evidence="1">The sequence shown here is derived from an EMBL/GenBank/DDBJ whole genome shotgun (WGS) entry which is preliminary data.</text>
</comment>
<sequence length="101" mass="11869">MYNYVLVCFSDEFGWIMKASCWKKSNIFKVRYFNSEHTCPMRDMILTKVQATVGFVSGVTTFKLVNHKRIHTPEDIIDDIREFYGVLEKSDYLKFGAKKLV</sequence>
<proteinExistence type="predicted"/>
<organism evidence="1 2">
    <name type="scientific">Solanum commersonii</name>
    <name type="common">Commerson's wild potato</name>
    <name type="synonym">Commerson's nightshade</name>
    <dbReference type="NCBI Taxonomy" id="4109"/>
    <lineage>
        <taxon>Eukaryota</taxon>
        <taxon>Viridiplantae</taxon>
        <taxon>Streptophyta</taxon>
        <taxon>Embryophyta</taxon>
        <taxon>Tracheophyta</taxon>
        <taxon>Spermatophyta</taxon>
        <taxon>Magnoliopsida</taxon>
        <taxon>eudicotyledons</taxon>
        <taxon>Gunneridae</taxon>
        <taxon>Pentapetalae</taxon>
        <taxon>asterids</taxon>
        <taxon>lamiids</taxon>
        <taxon>Solanales</taxon>
        <taxon>Solanaceae</taxon>
        <taxon>Solanoideae</taxon>
        <taxon>Solaneae</taxon>
        <taxon>Solanum</taxon>
    </lineage>
</organism>
<evidence type="ECO:0000313" key="1">
    <source>
        <dbReference type="EMBL" id="KAG5629961.1"/>
    </source>
</evidence>
<reference evidence="1 2" key="1">
    <citation type="submission" date="2020-09" db="EMBL/GenBank/DDBJ databases">
        <title>De no assembly of potato wild relative species, Solanum commersonii.</title>
        <authorList>
            <person name="Cho K."/>
        </authorList>
    </citation>
    <scope>NUCLEOTIDE SEQUENCE [LARGE SCALE GENOMIC DNA]</scope>
    <source>
        <strain evidence="1">LZ3.2</strain>
        <tissue evidence="1">Leaf</tissue>
    </source>
</reference>
<keyword evidence="2" id="KW-1185">Reference proteome</keyword>
<accession>A0A9J6AZV1</accession>
<protein>
    <submittedName>
        <fullName evidence="1">Uncharacterized protein</fullName>
    </submittedName>
</protein>
<name>A0A9J6AZV1_SOLCO</name>
<dbReference type="AlphaFoldDB" id="A0A9J6AZV1"/>